<reference evidence="4" key="1">
    <citation type="submission" date="2016-02" db="EMBL/GenBank/DDBJ databases">
        <title>Genomic analyses of a collection of pathogenic Corynebacterium diphtheriae.</title>
        <authorList>
            <person name="Sangal V."/>
            <person name="Titov L."/>
        </authorList>
    </citation>
    <scope>NUCLEOTIDE SEQUENCE [LARGE SCALE GENOMIC DNA]</scope>
    <source>
        <strain evidence="4">1438</strain>
    </source>
</reference>
<gene>
    <name evidence="3" type="ORF">AY602_02215</name>
</gene>
<feature type="compositionally biased region" description="Basic and acidic residues" evidence="1">
    <location>
        <begin position="243"/>
        <end position="252"/>
    </location>
</feature>
<accession>A0A854NL66</accession>
<dbReference type="Proteomes" id="UP000197692">
    <property type="component" value="Unassembled WGS sequence"/>
</dbReference>
<evidence type="ECO:0000313" key="3">
    <source>
        <dbReference type="EMBL" id="OWM35323.1"/>
    </source>
</evidence>
<evidence type="ECO:0000313" key="4">
    <source>
        <dbReference type="Proteomes" id="UP000197692"/>
    </source>
</evidence>
<protein>
    <submittedName>
        <fullName evidence="3">Uncharacterized protein</fullName>
    </submittedName>
</protein>
<feature type="compositionally biased region" description="Basic and acidic residues" evidence="1">
    <location>
        <begin position="259"/>
        <end position="268"/>
    </location>
</feature>
<dbReference type="AlphaFoldDB" id="A0A854NL66"/>
<feature type="transmembrane region" description="Helical" evidence="2">
    <location>
        <begin position="325"/>
        <end position="343"/>
    </location>
</feature>
<dbReference type="EMBL" id="LSZF01000020">
    <property type="protein sequence ID" value="OWM35323.1"/>
    <property type="molecule type" value="Genomic_DNA"/>
</dbReference>
<evidence type="ECO:0000256" key="2">
    <source>
        <dbReference type="SAM" id="Phobius"/>
    </source>
</evidence>
<keyword evidence="2" id="KW-0812">Transmembrane</keyword>
<keyword evidence="2" id="KW-1133">Transmembrane helix</keyword>
<proteinExistence type="predicted"/>
<dbReference type="SMR" id="A0A854NL66"/>
<dbReference type="RefSeq" id="WP_010935764.1">
    <property type="nucleotide sequence ID" value="NZ_JADQUE010000002.1"/>
</dbReference>
<feature type="region of interest" description="Disordered" evidence="1">
    <location>
        <begin position="234"/>
        <end position="310"/>
    </location>
</feature>
<evidence type="ECO:0000256" key="1">
    <source>
        <dbReference type="SAM" id="MobiDB-lite"/>
    </source>
</evidence>
<name>A0A854NL66_CORDP</name>
<organism evidence="3 4">
    <name type="scientific">Corynebacterium diphtheriae bv. mitis</name>
    <dbReference type="NCBI Taxonomy" id="1806053"/>
    <lineage>
        <taxon>Bacteria</taxon>
        <taxon>Bacillati</taxon>
        <taxon>Actinomycetota</taxon>
        <taxon>Actinomycetes</taxon>
        <taxon>Mycobacteriales</taxon>
        <taxon>Corynebacteriaceae</taxon>
        <taxon>Corynebacterium</taxon>
    </lineage>
</organism>
<keyword evidence="2" id="KW-0472">Membrane</keyword>
<comment type="caution">
    <text evidence="3">The sequence shown here is derived from an EMBL/GenBank/DDBJ whole genome shotgun (WGS) entry which is preliminary data.</text>
</comment>
<sequence>MNILTTLGRRALTTLTATAIVAGGVVAPHATAEEVKNADLYWGFSGSSHHKYDHNGPKFEKAGKGAELTNIDAASAYAETFKKGVFPNNKREKSDILVFHNGEVKTETNHSSYQINWPGEVTMKLGYGDGLVIKDLNLMLKNGNMGELKATVGENSNITLFDVQEYSVSDNTITVTPKIPPCTTGTWKPWHNDLTSKLGSLKSVFFESYTCNNDDIAKKPLPLTVVLNGKEFVPPADASSQKAPEEKKESAKPESSAGKVDDTRKDEDNNPASRVENKVEKETEKKDTNKEKEKNSEVEEKEKEQATETKETGLKGFLNSKAGQILTVALGVLGGLGALWTLWTKFSHLFVR</sequence>
<feature type="compositionally biased region" description="Basic and acidic residues" evidence="1">
    <location>
        <begin position="275"/>
        <end position="310"/>
    </location>
</feature>